<dbReference type="GO" id="GO:0055052">
    <property type="term" value="C:ATP-binding cassette (ABC) transporter complex, substrate-binding subunit-containing"/>
    <property type="evidence" value="ECO:0007669"/>
    <property type="project" value="TreeGrafter"/>
</dbReference>
<dbReference type="Gene3D" id="3.40.190.10">
    <property type="entry name" value="Periplasmic binding protein-like II"/>
    <property type="match status" value="2"/>
</dbReference>
<keyword evidence="2" id="KW-0813">Transport</keyword>
<feature type="signal peptide" evidence="4">
    <location>
        <begin position="1"/>
        <end position="19"/>
    </location>
</feature>
<keyword evidence="6" id="KW-1185">Reference proteome</keyword>
<comment type="similarity">
    <text evidence="1">Belongs to the bacterial solute-binding protein 1 family.</text>
</comment>
<protein>
    <submittedName>
        <fullName evidence="5">Extracellular solute-binding protein</fullName>
    </submittedName>
</protein>
<dbReference type="Proteomes" id="UP000460412">
    <property type="component" value="Unassembled WGS sequence"/>
</dbReference>
<feature type="chain" id="PRO_5038930335" evidence="4">
    <location>
        <begin position="20"/>
        <end position="410"/>
    </location>
</feature>
<dbReference type="GO" id="GO:0015768">
    <property type="term" value="P:maltose transport"/>
    <property type="evidence" value="ECO:0007669"/>
    <property type="project" value="TreeGrafter"/>
</dbReference>
<dbReference type="AlphaFoldDB" id="A0A7X3MKI8"/>
<accession>A0A7X3MKI8</accession>
<dbReference type="EMBL" id="WUQX01000001">
    <property type="protein sequence ID" value="MXP78121.1"/>
    <property type="molecule type" value="Genomic_DNA"/>
</dbReference>
<evidence type="ECO:0000256" key="2">
    <source>
        <dbReference type="ARBA" id="ARBA00022448"/>
    </source>
</evidence>
<dbReference type="InterPro" id="IPR006059">
    <property type="entry name" value="SBP"/>
</dbReference>
<name>A0A7X3MKI8_9FIRM</name>
<dbReference type="PROSITE" id="PS51257">
    <property type="entry name" value="PROKAR_LIPOPROTEIN"/>
    <property type="match status" value="1"/>
</dbReference>
<dbReference type="PANTHER" id="PTHR30061:SF50">
    <property type="entry name" value="MALTOSE_MALTODEXTRIN-BINDING PERIPLASMIC PROTEIN"/>
    <property type="match status" value="1"/>
</dbReference>
<evidence type="ECO:0000313" key="5">
    <source>
        <dbReference type="EMBL" id="MXP78121.1"/>
    </source>
</evidence>
<dbReference type="RefSeq" id="WP_159754290.1">
    <property type="nucleotide sequence ID" value="NZ_WUQX01000001.1"/>
</dbReference>
<dbReference type="PANTHER" id="PTHR30061">
    <property type="entry name" value="MALTOSE-BINDING PERIPLASMIC PROTEIN"/>
    <property type="match status" value="1"/>
</dbReference>
<evidence type="ECO:0000256" key="4">
    <source>
        <dbReference type="SAM" id="SignalP"/>
    </source>
</evidence>
<reference evidence="5 6" key="1">
    <citation type="submission" date="2019-12" db="EMBL/GenBank/DDBJ databases">
        <title>Sporaefaciens musculi gen. nov., sp. nov., a novel bacterium isolated from the caecum of an obese mouse.</title>
        <authorList>
            <person name="Rasmussen T.S."/>
            <person name="Streidl T."/>
            <person name="Hitch T.C.A."/>
            <person name="Wortmann E."/>
            <person name="Deptula P."/>
            <person name="Hansen M."/>
            <person name="Nielsen D.S."/>
            <person name="Clavel T."/>
            <person name="Vogensen F.K."/>
        </authorList>
    </citation>
    <scope>NUCLEOTIDE SEQUENCE [LARGE SCALE GENOMIC DNA]</scope>
    <source>
        <strain evidence="5 6">WCA-9-b2</strain>
    </source>
</reference>
<proteinExistence type="inferred from homology"/>
<organism evidence="5 6">
    <name type="scientific">Sporofaciens musculi</name>
    <dbReference type="NCBI Taxonomy" id="2681861"/>
    <lineage>
        <taxon>Bacteria</taxon>
        <taxon>Bacillati</taxon>
        <taxon>Bacillota</taxon>
        <taxon>Clostridia</taxon>
        <taxon>Lachnospirales</taxon>
        <taxon>Lachnospiraceae</taxon>
        <taxon>Sporofaciens</taxon>
    </lineage>
</organism>
<evidence type="ECO:0000256" key="3">
    <source>
        <dbReference type="ARBA" id="ARBA00022729"/>
    </source>
</evidence>
<evidence type="ECO:0000256" key="1">
    <source>
        <dbReference type="ARBA" id="ARBA00008520"/>
    </source>
</evidence>
<dbReference type="SUPFAM" id="SSF53850">
    <property type="entry name" value="Periplasmic binding protein-like II"/>
    <property type="match status" value="1"/>
</dbReference>
<evidence type="ECO:0000313" key="6">
    <source>
        <dbReference type="Proteomes" id="UP000460412"/>
    </source>
</evidence>
<gene>
    <name evidence="5" type="ORF">GN277_23015</name>
</gene>
<dbReference type="GO" id="GO:1901982">
    <property type="term" value="F:maltose binding"/>
    <property type="evidence" value="ECO:0007669"/>
    <property type="project" value="TreeGrafter"/>
</dbReference>
<dbReference type="Pfam" id="PF13416">
    <property type="entry name" value="SBP_bac_8"/>
    <property type="match status" value="1"/>
</dbReference>
<comment type="caution">
    <text evidence="5">The sequence shown here is derived from an EMBL/GenBank/DDBJ whole genome shotgun (WGS) entry which is preliminary data.</text>
</comment>
<dbReference type="GO" id="GO:0042956">
    <property type="term" value="P:maltodextrin transmembrane transport"/>
    <property type="evidence" value="ECO:0007669"/>
    <property type="project" value="TreeGrafter"/>
</dbReference>
<keyword evidence="3 4" id="KW-0732">Signal</keyword>
<sequence>MKKKICRLFLGILFIISLAGCRTDKKTASADTEPQKVELVVWGAEEDTELMNQIIQKFKVKYGNQADFQITFEVQGESNCKDVLIGGLEEGADVFTFADDQLHALAAAGALDPIENEDKIKADNLPSAVEAASVNGSLYAYPLTADNGYFLYYNKQYISDEQAKTMDGILQAAAANGKLFSMDWSSAWYVYSFFGNTGLKVGLNDDGITNYCTWNQTDGSVRGIDVAQAMLRIAGSSGFTNRTDEGFLDGVKNGSVAAGVSGVWNAVEITKAWGENVGASKLPTYTCNGSQIQMASFSGCKLIGVNAYSAHPKWAVLLAEWITNEENQRLRFEMRGQGPSNIKVAASQEIQQSPAIAALLEQSEFSQLQWIGGKFWDPVSKFAGSMALGNPSGQDLQEQLDEMAEGVSAR</sequence>